<reference evidence="3 4" key="1">
    <citation type="submission" date="2016-10" db="EMBL/GenBank/DDBJ databases">
        <authorList>
            <person name="de Groot N.N."/>
        </authorList>
    </citation>
    <scope>NUCLEOTIDE SEQUENCE [LARGE SCALE GENOMIC DNA]</scope>
    <source>
        <strain evidence="3 4">DSM 1736</strain>
    </source>
</reference>
<dbReference type="AlphaFoldDB" id="A0A1H0A2S9"/>
<gene>
    <name evidence="3" type="ORF">SAMN04488502_11639</name>
</gene>
<evidence type="ECO:0000313" key="4">
    <source>
        <dbReference type="Proteomes" id="UP000214880"/>
    </source>
</evidence>
<evidence type="ECO:0000259" key="2">
    <source>
        <dbReference type="Pfam" id="PF07811"/>
    </source>
</evidence>
<protein>
    <submittedName>
        <fullName evidence="3">TadE-like protein</fullName>
    </submittedName>
</protein>
<feature type="domain" description="TadE-like" evidence="2">
    <location>
        <begin position="10"/>
        <end position="52"/>
    </location>
</feature>
<keyword evidence="1" id="KW-0812">Transmembrane</keyword>
<dbReference type="InterPro" id="IPR012495">
    <property type="entry name" value="TadE-like_dom"/>
</dbReference>
<dbReference type="Proteomes" id="UP000214880">
    <property type="component" value="Unassembled WGS sequence"/>
</dbReference>
<keyword evidence="1" id="KW-0472">Membrane</keyword>
<evidence type="ECO:0000313" key="3">
    <source>
        <dbReference type="EMBL" id="SDN27840.1"/>
    </source>
</evidence>
<accession>A0A1H0A2S9</accession>
<proteinExistence type="predicted"/>
<name>A0A1H0A2S9_9FIRM</name>
<dbReference type="RefSeq" id="WP_092075029.1">
    <property type="nucleotide sequence ID" value="NZ_FNHB01000016.1"/>
</dbReference>
<dbReference type="Pfam" id="PF07811">
    <property type="entry name" value="TadE"/>
    <property type="match status" value="1"/>
</dbReference>
<keyword evidence="4" id="KW-1185">Reference proteome</keyword>
<sequence>MGNYFADRRGQALVEFAIILPIFFLMLYALAYLGMFFHDYLTLNELTRDIARKEAVGISFDDIKQNYRERTFLTSVYSFNPDDVTVTTEAEEIGGGQQVTVTLTATVNVAENSFWGEMLPSTISSSLTMRKEE</sequence>
<dbReference type="OrthoDB" id="1669311at2"/>
<dbReference type="STRING" id="146817.SAMN04488502_11639"/>
<keyword evidence="1" id="KW-1133">Transmembrane helix</keyword>
<organism evidence="3 4">
    <name type="scientific">Dendrosporobacter quercicolus</name>
    <dbReference type="NCBI Taxonomy" id="146817"/>
    <lineage>
        <taxon>Bacteria</taxon>
        <taxon>Bacillati</taxon>
        <taxon>Bacillota</taxon>
        <taxon>Negativicutes</taxon>
        <taxon>Selenomonadales</taxon>
        <taxon>Sporomusaceae</taxon>
        <taxon>Dendrosporobacter</taxon>
    </lineage>
</organism>
<feature type="transmembrane region" description="Helical" evidence="1">
    <location>
        <begin position="12"/>
        <end position="37"/>
    </location>
</feature>
<evidence type="ECO:0000256" key="1">
    <source>
        <dbReference type="SAM" id="Phobius"/>
    </source>
</evidence>
<dbReference type="EMBL" id="FNHB01000016">
    <property type="protein sequence ID" value="SDN27840.1"/>
    <property type="molecule type" value="Genomic_DNA"/>
</dbReference>